<dbReference type="InterPro" id="IPR045016">
    <property type="entry name" value="NhaD-like"/>
</dbReference>
<protein>
    <submittedName>
        <fullName evidence="13">Sodium:proton antiporter</fullName>
    </submittedName>
</protein>
<evidence type="ECO:0000256" key="7">
    <source>
        <dbReference type="ARBA" id="ARBA00023065"/>
    </source>
</evidence>
<feature type="transmembrane region" description="Helical" evidence="11">
    <location>
        <begin position="353"/>
        <end position="377"/>
    </location>
</feature>
<evidence type="ECO:0000256" key="4">
    <source>
        <dbReference type="ARBA" id="ARBA00022692"/>
    </source>
</evidence>
<organism evidence="13 15">
    <name type="scientific">Capnocytophaga catalasegens</name>
    <dbReference type="NCBI Taxonomy" id="1004260"/>
    <lineage>
        <taxon>Bacteria</taxon>
        <taxon>Pseudomonadati</taxon>
        <taxon>Bacteroidota</taxon>
        <taxon>Flavobacteriia</taxon>
        <taxon>Flavobacteriales</taxon>
        <taxon>Flavobacteriaceae</taxon>
        <taxon>Capnocytophaga</taxon>
    </lineage>
</organism>
<dbReference type="AlphaFoldDB" id="A0AAV5AQ11"/>
<feature type="transmembrane region" description="Helical" evidence="11">
    <location>
        <begin position="207"/>
        <end position="226"/>
    </location>
</feature>
<keyword evidence="9" id="KW-0739">Sodium transport</keyword>
<keyword evidence="6" id="KW-0915">Sodium</keyword>
<comment type="similarity">
    <text evidence="10">Belongs to the NhaD Na(+)/H(+) (TC 2.A.62) antiporter family.</text>
</comment>
<dbReference type="PANTHER" id="PTHR43269:SF2">
    <property type="entry name" value="SODIUM_PROTON ANTIPORTER 1-RELATED"/>
    <property type="match status" value="1"/>
</dbReference>
<feature type="transmembrane region" description="Helical" evidence="11">
    <location>
        <begin position="127"/>
        <end position="155"/>
    </location>
</feature>
<feature type="transmembrane region" description="Helical" evidence="11">
    <location>
        <begin position="270"/>
        <end position="287"/>
    </location>
</feature>
<dbReference type="NCBIfam" id="NF038006">
    <property type="entry name" value="NhaD_1"/>
    <property type="match status" value="1"/>
</dbReference>
<evidence type="ECO:0000256" key="8">
    <source>
        <dbReference type="ARBA" id="ARBA00023136"/>
    </source>
</evidence>
<feature type="domain" description="Citrate transporter-like" evidence="12">
    <location>
        <begin position="16"/>
        <end position="374"/>
    </location>
</feature>
<dbReference type="GO" id="GO:0016020">
    <property type="term" value="C:membrane"/>
    <property type="evidence" value="ECO:0007669"/>
    <property type="project" value="UniProtKB-SubCell"/>
</dbReference>
<evidence type="ECO:0000313" key="14">
    <source>
        <dbReference type="EMBL" id="GJM52574.1"/>
    </source>
</evidence>
<dbReference type="RefSeq" id="WP_264846018.1">
    <property type="nucleotide sequence ID" value="NZ_BPMA01000016.1"/>
</dbReference>
<dbReference type="Proteomes" id="UP001207736">
    <property type="component" value="Unassembled WGS sequence"/>
</dbReference>
<evidence type="ECO:0000256" key="10">
    <source>
        <dbReference type="ARBA" id="ARBA00025753"/>
    </source>
</evidence>
<evidence type="ECO:0000256" key="9">
    <source>
        <dbReference type="ARBA" id="ARBA00023201"/>
    </source>
</evidence>
<proteinExistence type="inferred from homology"/>
<dbReference type="InterPro" id="IPR004680">
    <property type="entry name" value="Cit_transptr-like_dom"/>
</dbReference>
<evidence type="ECO:0000256" key="1">
    <source>
        <dbReference type="ARBA" id="ARBA00004141"/>
    </source>
</evidence>
<dbReference type="EMBL" id="BQKA01000006">
    <property type="protein sequence ID" value="GJM49424.1"/>
    <property type="molecule type" value="Genomic_DNA"/>
</dbReference>
<evidence type="ECO:0000256" key="2">
    <source>
        <dbReference type="ARBA" id="ARBA00022448"/>
    </source>
</evidence>
<keyword evidence="3" id="KW-0050">Antiport</keyword>
<keyword evidence="7" id="KW-0406">Ion transport</keyword>
<feature type="transmembrane region" description="Helical" evidence="11">
    <location>
        <begin position="89"/>
        <end position="106"/>
    </location>
</feature>
<evidence type="ECO:0000256" key="3">
    <source>
        <dbReference type="ARBA" id="ARBA00022449"/>
    </source>
</evidence>
<evidence type="ECO:0000256" key="6">
    <source>
        <dbReference type="ARBA" id="ARBA00023053"/>
    </source>
</evidence>
<reference evidence="13 16" key="1">
    <citation type="submission" date="2021-11" db="EMBL/GenBank/DDBJ databases">
        <title>Draft genome sequence of Capnocytophaga sp. strain KC07075 isolated from cat oral cavity.</title>
        <authorList>
            <person name="Suzuki M."/>
            <person name="Imaoka K."/>
            <person name="Kimura M."/>
            <person name="Morikawa S."/>
            <person name="Maeda K."/>
        </authorList>
    </citation>
    <scope>NUCLEOTIDE SEQUENCE</scope>
    <source>
        <strain evidence="13">KC07075</strain>
        <strain evidence="14 16">KC07079</strain>
    </source>
</reference>
<evidence type="ECO:0000259" key="12">
    <source>
        <dbReference type="Pfam" id="PF03600"/>
    </source>
</evidence>
<keyword evidence="16" id="KW-1185">Reference proteome</keyword>
<name>A0AAV5AQ11_9FLAO</name>
<dbReference type="PANTHER" id="PTHR43269">
    <property type="entry name" value="SODIUM/PROTON ANTIPORTER 1-RELATED"/>
    <property type="match status" value="1"/>
</dbReference>
<keyword evidence="2" id="KW-0813">Transport</keyword>
<keyword evidence="4 11" id="KW-0812">Transmembrane</keyword>
<keyword evidence="5 11" id="KW-1133">Transmembrane helix</keyword>
<keyword evidence="8 11" id="KW-0472">Membrane</keyword>
<evidence type="ECO:0000313" key="16">
    <source>
        <dbReference type="Proteomes" id="UP001208692"/>
    </source>
</evidence>
<feature type="transmembrane region" description="Helical" evidence="11">
    <location>
        <begin position="318"/>
        <end position="341"/>
    </location>
</feature>
<comment type="caution">
    <text evidence="13">The sequence shown here is derived from an EMBL/GenBank/DDBJ whole genome shotgun (WGS) entry which is preliminary data.</text>
</comment>
<dbReference type="Proteomes" id="UP001208692">
    <property type="component" value="Unassembled WGS sequence"/>
</dbReference>
<dbReference type="EMBL" id="BQKB01000013">
    <property type="protein sequence ID" value="GJM52574.1"/>
    <property type="molecule type" value="Genomic_DNA"/>
</dbReference>
<dbReference type="Pfam" id="PF03600">
    <property type="entry name" value="CitMHS"/>
    <property type="match status" value="1"/>
</dbReference>
<evidence type="ECO:0000256" key="5">
    <source>
        <dbReference type="ARBA" id="ARBA00022989"/>
    </source>
</evidence>
<evidence type="ECO:0000313" key="15">
    <source>
        <dbReference type="Proteomes" id="UP001207736"/>
    </source>
</evidence>
<feature type="transmembrane region" description="Helical" evidence="11">
    <location>
        <begin position="167"/>
        <end position="186"/>
    </location>
</feature>
<feature type="transmembrane region" description="Helical" evidence="11">
    <location>
        <begin position="426"/>
        <end position="450"/>
    </location>
</feature>
<gene>
    <name evidence="13" type="ORF">RCZ15_03990</name>
    <name evidence="14" type="ORF">RCZ16_08910</name>
</gene>
<feature type="transmembrane region" description="Helical" evidence="11">
    <location>
        <begin position="246"/>
        <end position="263"/>
    </location>
</feature>
<dbReference type="GO" id="GO:0015297">
    <property type="term" value="F:antiporter activity"/>
    <property type="evidence" value="ECO:0007669"/>
    <property type="project" value="UniProtKB-KW"/>
</dbReference>
<comment type="subcellular location">
    <subcellularLocation>
        <location evidence="1">Membrane</location>
        <topology evidence="1">Multi-pass membrane protein</topology>
    </subcellularLocation>
</comment>
<feature type="transmembrane region" description="Helical" evidence="11">
    <location>
        <begin position="389"/>
        <end position="414"/>
    </location>
</feature>
<accession>A0AAV5AQ11</accession>
<evidence type="ECO:0000256" key="11">
    <source>
        <dbReference type="SAM" id="Phobius"/>
    </source>
</evidence>
<dbReference type="GO" id="GO:0006814">
    <property type="term" value="P:sodium ion transport"/>
    <property type="evidence" value="ECO:0007669"/>
    <property type="project" value="UniProtKB-KW"/>
</dbReference>
<sequence>MELLVVAVFFIGYFFITLEHQVKIDKTISALGMASVCWAILKLSNLVVFEIDNGLHPIYEGFVTNLGLSPDEARAEAIDQILLHHLGKIAEILFFLIGAMTIVEIIDMHRGFEVIKKIVKTRRKQKLLWIVGIISFFLSALIDNLTATIVLITIIRKLVPFVKERMWYASLIVIAANAGGAWSPIGDVTTTMLWMADKVTALKLSEYVLLPSILCFVIPFWIASFLPVFQGRLEIPKTDKTRMFKSSIPVLILGFTAIIFVPIFKSITHLPPYIGMLFALASMWFFSEFLKPIKELEVESVPEFTSHKALSRIELSSILFFLGILLAVASLESIGVLFNFAEKLNQIVPSQNLVIMLLGVGSSVIDNVPLVAASIGMFQEPIDSLLWHFIAYAAGTGGSLLIIGSAAGIAAMGMEKISFFWYLKNISWLAFIGFIAGALCLIAIEAGHIFG</sequence>
<evidence type="ECO:0000313" key="13">
    <source>
        <dbReference type="EMBL" id="GJM49424.1"/>
    </source>
</evidence>